<proteinExistence type="predicted"/>
<dbReference type="Proteomes" id="UP000271889">
    <property type="component" value="Unassembled WGS sequence"/>
</dbReference>
<sequence length="39" mass="4478">MISFKVPAPYHSNSFHNWLDIVDTLLSFHITPASFLEDS</sequence>
<protein>
    <submittedName>
        <fullName evidence="1">Uncharacterized protein</fullName>
    </submittedName>
</protein>
<name>A0A3P7MS22_CYLGO</name>
<organism evidence="1 2">
    <name type="scientific">Cylicostephanus goldi</name>
    <name type="common">Nematode worm</name>
    <dbReference type="NCBI Taxonomy" id="71465"/>
    <lineage>
        <taxon>Eukaryota</taxon>
        <taxon>Metazoa</taxon>
        <taxon>Ecdysozoa</taxon>
        <taxon>Nematoda</taxon>
        <taxon>Chromadorea</taxon>
        <taxon>Rhabditida</taxon>
        <taxon>Rhabditina</taxon>
        <taxon>Rhabditomorpha</taxon>
        <taxon>Strongyloidea</taxon>
        <taxon>Strongylidae</taxon>
        <taxon>Cylicostephanus</taxon>
    </lineage>
</organism>
<evidence type="ECO:0000313" key="2">
    <source>
        <dbReference type="Proteomes" id="UP000271889"/>
    </source>
</evidence>
<evidence type="ECO:0000313" key="1">
    <source>
        <dbReference type="EMBL" id="VDN26613.1"/>
    </source>
</evidence>
<keyword evidence="2" id="KW-1185">Reference proteome</keyword>
<reference evidence="1 2" key="1">
    <citation type="submission" date="2018-11" db="EMBL/GenBank/DDBJ databases">
        <authorList>
            <consortium name="Pathogen Informatics"/>
        </authorList>
    </citation>
    <scope>NUCLEOTIDE SEQUENCE [LARGE SCALE GENOMIC DNA]</scope>
</reference>
<dbReference type="EMBL" id="UYRV01111242">
    <property type="protein sequence ID" value="VDN26613.1"/>
    <property type="molecule type" value="Genomic_DNA"/>
</dbReference>
<gene>
    <name evidence="1" type="ORF">CGOC_LOCUS10442</name>
</gene>
<dbReference type="AlphaFoldDB" id="A0A3P7MS22"/>
<accession>A0A3P7MS22</accession>